<reference evidence="1" key="1">
    <citation type="submission" date="2022-12" db="EMBL/GenBank/DDBJ databases">
        <title>Genome Sequence of Lasiodiplodia mahajangana.</title>
        <authorList>
            <person name="Buettner E."/>
        </authorList>
    </citation>
    <scope>NUCLEOTIDE SEQUENCE</scope>
    <source>
        <strain evidence="1">VT137</strain>
    </source>
</reference>
<comment type="caution">
    <text evidence="1">The sequence shown here is derived from an EMBL/GenBank/DDBJ whole genome shotgun (WGS) entry which is preliminary data.</text>
</comment>
<protein>
    <submittedName>
        <fullName evidence="1">Uncharacterized protein</fullName>
    </submittedName>
</protein>
<evidence type="ECO:0000313" key="2">
    <source>
        <dbReference type="Proteomes" id="UP001153332"/>
    </source>
</evidence>
<keyword evidence="2" id="KW-1185">Reference proteome</keyword>
<gene>
    <name evidence="1" type="ORF">O1611_g6063</name>
</gene>
<evidence type="ECO:0000313" key="1">
    <source>
        <dbReference type="EMBL" id="KAJ8127574.1"/>
    </source>
</evidence>
<accession>A0ACC2JJM6</accession>
<sequence>MFSPKASSGIKTGTKRWPQETQGHISSKVSEQLEHAKELTISSLNLAHNYSAFGSEALVVGCMVYAGRGLLVGCTSPHTLLNENHVEANHEYLDHPSAKLADLDNEDRLTHDEWTAIQQRQQKDEATIIRFVDQVVLGQVRKTYTSIRSKLGSEAAVLHAITTADDIVHHLLAEGLVDAFAGMKAGTSLPTDIQVGLRGEIPRFERGVTLKYYIDIQSFQSYWSTHEHLRDRPIEEIAEAFDKGVTQWAEVPVHFSRVYNPAEAWFTMKFSKKGFNTLTMARSFPPNAYQHQRILWVCPPALWLKYIGELDRTFEHEIGHILGLRHENPTEPEAMESPSVTFGQRNLLSIMRIASGMCITNQDVTECVDFYNYPHEEFNGLQIVEVKPVYPSPE</sequence>
<proteinExistence type="predicted"/>
<dbReference type="EMBL" id="JAPUUL010001377">
    <property type="protein sequence ID" value="KAJ8127574.1"/>
    <property type="molecule type" value="Genomic_DNA"/>
</dbReference>
<organism evidence="1 2">
    <name type="scientific">Lasiodiplodia mahajangana</name>
    <dbReference type="NCBI Taxonomy" id="1108764"/>
    <lineage>
        <taxon>Eukaryota</taxon>
        <taxon>Fungi</taxon>
        <taxon>Dikarya</taxon>
        <taxon>Ascomycota</taxon>
        <taxon>Pezizomycotina</taxon>
        <taxon>Dothideomycetes</taxon>
        <taxon>Dothideomycetes incertae sedis</taxon>
        <taxon>Botryosphaeriales</taxon>
        <taxon>Botryosphaeriaceae</taxon>
        <taxon>Lasiodiplodia</taxon>
    </lineage>
</organism>
<dbReference type="Proteomes" id="UP001153332">
    <property type="component" value="Unassembled WGS sequence"/>
</dbReference>
<name>A0ACC2JJM6_9PEZI</name>